<evidence type="ECO:0000313" key="2">
    <source>
        <dbReference type="WBParaSite" id="RSKR_0001083600.1"/>
    </source>
</evidence>
<evidence type="ECO:0000313" key="1">
    <source>
        <dbReference type="Proteomes" id="UP000095286"/>
    </source>
</evidence>
<organism evidence="1 2">
    <name type="scientific">Rhabditophanes sp. KR3021</name>
    <dbReference type="NCBI Taxonomy" id="114890"/>
    <lineage>
        <taxon>Eukaryota</taxon>
        <taxon>Metazoa</taxon>
        <taxon>Ecdysozoa</taxon>
        <taxon>Nematoda</taxon>
        <taxon>Chromadorea</taxon>
        <taxon>Rhabditida</taxon>
        <taxon>Tylenchina</taxon>
        <taxon>Panagrolaimomorpha</taxon>
        <taxon>Strongyloidoidea</taxon>
        <taxon>Alloionematidae</taxon>
        <taxon>Rhabditophanes</taxon>
    </lineage>
</organism>
<protein>
    <submittedName>
        <fullName evidence="2">IgGFc_binding domain-containing protein</fullName>
    </submittedName>
</protein>
<reference evidence="2" key="1">
    <citation type="submission" date="2016-11" db="UniProtKB">
        <authorList>
            <consortium name="WormBaseParasite"/>
        </authorList>
    </citation>
    <scope>IDENTIFICATION</scope>
    <source>
        <strain evidence="2">KR3021</strain>
    </source>
</reference>
<proteinExistence type="predicted"/>
<dbReference type="Proteomes" id="UP000095286">
    <property type="component" value="Unplaced"/>
</dbReference>
<sequence length="334" mass="37081">MPMSDTFFKGTIGILPVSKQGPITINIFGYVNEKFVLDETDTYETTLGKDQHYIAIYFDKSNGDPLISNTNASITIMSSSPVMLSFESPHSTTSDNGNDGSCGAHCYNDFVQFMPIPSQPIKCGSALKIPDQRMITDDYTTRLHVSAPNSVTNCDSSITVYADVNDINGTKQNVDNMGFTQISLMNTEFSGFSTYDSQLSTNRFGSIFGNDGLDTYGHFMHYVPSTEEWLTGKTQFYTLAKDCVLEIYADNSDSNAVNAIKLDGYPLSALKYYSKNIPFFGSRYTQYVSNMQGYGLHKLESDSNSYVAYVLCQSVNAFFNANGYLVGFNRRKSN</sequence>
<name>A0AC35UEI9_9BILA</name>
<accession>A0AC35UEI9</accession>
<dbReference type="WBParaSite" id="RSKR_0001083600.1">
    <property type="protein sequence ID" value="RSKR_0001083600.1"/>
    <property type="gene ID" value="RSKR_0001083600"/>
</dbReference>